<feature type="region of interest" description="Disordered" evidence="1">
    <location>
        <begin position="1"/>
        <end position="65"/>
    </location>
</feature>
<proteinExistence type="predicted"/>
<sequence>MVGRGRQTRNSNHIDADRGNDGGQRDPRDVKIERLQQRIRDLEIQQESPNEETESEPHGLDIPEFEGKAHPDDFIDWLSTIERIFDLRDIPDHLKMAQPVQNINHSAFRSMFEREKLSGNNFNDWFCQLKLVLRVEKKMFVIEQPLPTASAANSNAQVLLEWNTVYDAYNEVACLILGSMTAELHRQFKNSSPYDMITELKAMFEKQAGVERFDLIQNFSLLATKEEGKPRVMHMSSNDERIWDQWNVWLCATIGNYIGQQNRMMPANALQDGRSGEGIVFVYLSGVVEENESMLPAHASSSGKMTRKSFPHRPDRADGLIGIIITDVWGCEALVKRDTPDKLQQRSVKCIFIGYPKEMMGY</sequence>
<dbReference type="Proteomes" id="UP001151760">
    <property type="component" value="Unassembled WGS sequence"/>
</dbReference>
<evidence type="ECO:0000313" key="2">
    <source>
        <dbReference type="EMBL" id="GJS82097.1"/>
    </source>
</evidence>
<dbReference type="EMBL" id="BQNB010010798">
    <property type="protein sequence ID" value="GJS82097.1"/>
    <property type="molecule type" value="Genomic_DNA"/>
</dbReference>
<feature type="compositionally biased region" description="Basic and acidic residues" evidence="1">
    <location>
        <begin position="55"/>
        <end position="65"/>
    </location>
</feature>
<reference evidence="2" key="2">
    <citation type="submission" date="2022-01" db="EMBL/GenBank/DDBJ databases">
        <authorList>
            <person name="Yamashiro T."/>
            <person name="Shiraishi A."/>
            <person name="Satake H."/>
            <person name="Nakayama K."/>
        </authorList>
    </citation>
    <scope>NUCLEOTIDE SEQUENCE</scope>
</reference>
<gene>
    <name evidence="2" type="ORF">Tco_0748638</name>
</gene>
<name>A0ABQ4YWZ9_9ASTR</name>
<feature type="compositionally biased region" description="Basic and acidic residues" evidence="1">
    <location>
        <begin position="12"/>
        <end position="43"/>
    </location>
</feature>
<protein>
    <submittedName>
        <fullName evidence="2">Uncharacterized protein</fullName>
    </submittedName>
</protein>
<evidence type="ECO:0000256" key="1">
    <source>
        <dbReference type="SAM" id="MobiDB-lite"/>
    </source>
</evidence>
<comment type="caution">
    <text evidence="2">The sequence shown here is derived from an EMBL/GenBank/DDBJ whole genome shotgun (WGS) entry which is preliminary data.</text>
</comment>
<reference evidence="2" key="1">
    <citation type="journal article" date="2022" name="Int. J. Mol. Sci.">
        <title>Draft Genome of Tanacetum Coccineum: Genomic Comparison of Closely Related Tanacetum-Family Plants.</title>
        <authorList>
            <person name="Yamashiro T."/>
            <person name="Shiraishi A."/>
            <person name="Nakayama K."/>
            <person name="Satake H."/>
        </authorList>
    </citation>
    <scope>NUCLEOTIDE SEQUENCE</scope>
</reference>
<evidence type="ECO:0000313" key="3">
    <source>
        <dbReference type="Proteomes" id="UP001151760"/>
    </source>
</evidence>
<organism evidence="2 3">
    <name type="scientific">Tanacetum coccineum</name>
    <dbReference type="NCBI Taxonomy" id="301880"/>
    <lineage>
        <taxon>Eukaryota</taxon>
        <taxon>Viridiplantae</taxon>
        <taxon>Streptophyta</taxon>
        <taxon>Embryophyta</taxon>
        <taxon>Tracheophyta</taxon>
        <taxon>Spermatophyta</taxon>
        <taxon>Magnoliopsida</taxon>
        <taxon>eudicotyledons</taxon>
        <taxon>Gunneridae</taxon>
        <taxon>Pentapetalae</taxon>
        <taxon>asterids</taxon>
        <taxon>campanulids</taxon>
        <taxon>Asterales</taxon>
        <taxon>Asteraceae</taxon>
        <taxon>Asteroideae</taxon>
        <taxon>Anthemideae</taxon>
        <taxon>Anthemidinae</taxon>
        <taxon>Tanacetum</taxon>
    </lineage>
</organism>
<keyword evidence="3" id="KW-1185">Reference proteome</keyword>
<accession>A0ABQ4YWZ9</accession>